<gene>
    <name evidence="16" type="ORF">BS47DRAFT_1297402</name>
</gene>
<evidence type="ECO:0000256" key="9">
    <source>
        <dbReference type="ARBA" id="ARBA00023128"/>
    </source>
</evidence>
<dbReference type="SMART" id="SM00382">
    <property type="entry name" value="AAA"/>
    <property type="match status" value="1"/>
</dbReference>
<keyword evidence="7 12" id="KW-0067">ATP-binding</keyword>
<evidence type="ECO:0000256" key="12">
    <source>
        <dbReference type="RuleBase" id="RU003651"/>
    </source>
</evidence>
<feature type="domain" description="BCS1 N-terminal" evidence="15">
    <location>
        <begin position="23"/>
        <end position="202"/>
    </location>
</feature>
<evidence type="ECO:0000256" key="6">
    <source>
        <dbReference type="ARBA" id="ARBA00022801"/>
    </source>
</evidence>
<evidence type="ECO:0000256" key="10">
    <source>
        <dbReference type="ARBA" id="ARBA00023136"/>
    </source>
</evidence>
<keyword evidence="10" id="KW-0472">Membrane</keyword>
<dbReference type="EMBL" id="MU128983">
    <property type="protein sequence ID" value="KAF9512667.1"/>
    <property type="molecule type" value="Genomic_DNA"/>
</dbReference>
<dbReference type="Pfam" id="PF08740">
    <property type="entry name" value="BCS1_N"/>
    <property type="match status" value="1"/>
</dbReference>
<dbReference type="PROSITE" id="PS00674">
    <property type="entry name" value="AAA"/>
    <property type="match status" value="1"/>
</dbReference>
<evidence type="ECO:0000256" key="7">
    <source>
        <dbReference type="ARBA" id="ARBA00022840"/>
    </source>
</evidence>
<comment type="caution">
    <text evidence="16">The sequence shown here is derived from an EMBL/GenBank/DDBJ whole genome shotgun (WGS) entry which is preliminary data.</text>
</comment>
<feature type="compositionally biased region" description="Acidic residues" evidence="13">
    <location>
        <begin position="92"/>
        <end position="102"/>
    </location>
</feature>
<dbReference type="PANTHER" id="PTHR23070">
    <property type="entry name" value="BCS1 AAA-TYPE ATPASE"/>
    <property type="match status" value="1"/>
</dbReference>
<dbReference type="Pfam" id="PF00004">
    <property type="entry name" value="AAA"/>
    <property type="match status" value="1"/>
</dbReference>
<feature type="region of interest" description="Disordered" evidence="13">
    <location>
        <begin position="78"/>
        <end position="103"/>
    </location>
</feature>
<dbReference type="SUPFAM" id="SSF52540">
    <property type="entry name" value="P-loop containing nucleoside triphosphate hydrolases"/>
    <property type="match status" value="1"/>
</dbReference>
<evidence type="ECO:0000256" key="2">
    <source>
        <dbReference type="ARBA" id="ARBA00007448"/>
    </source>
</evidence>
<comment type="similarity">
    <text evidence="2">Belongs to the AAA ATPase family. BCS1 subfamily.</text>
</comment>
<comment type="subcellular location">
    <subcellularLocation>
        <location evidence="1">Mitochondrion inner membrane</location>
        <topology evidence="1">Single-pass membrane protein</topology>
    </subcellularLocation>
</comment>
<dbReference type="OrthoDB" id="10251412at2759"/>
<reference evidence="16" key="1">
    <citation type="journal article" date="2020" name="Nat. Commun.">
        <title>Large-scale genome sequencing of mycorrhizal fungi provides insights into the early evolution of symbiotic traits.</title>
        <authorList>
            <person name="Miyauchi S."/>
            <person name="Kiss E."/>
            <person name="Kuo A."/>
            <person name="Drula E."/>
            <person name="Kohler A."/>
            <person name="Sanchez-Garcia M."/>
            <person name="Morin E."/>
            <person name="Andreopoulos B."/>
            <person name="Barry K.W."/>
            <person name="Bonito G."/>
            <person name="Buee M."/>
            <person name="Carver A."/>
            <person name="Chen C."/>
            <person name="Cichocki N."/>
            <person name="Clum A."/>
            <person name="Culley D."/>
            <person name="Crous P.W."/>
            <person name="Fauchery L."/>
            <person name="Girlanda M."/>
            <person name="Hayes R.D."/>
            <person name="Keri Z."/>
            <person name="LaButti K."/>
            <person name="Lipzen A."/>
            <person name="Lombard V."/>
            <person name="Magnuson J."/>
            <person name="Maillard F."/>
            <person name="Murat C."/>
            <person name="Nolan M."/>
            <person name="Ohm R.A."/>
            <person name="Pangilinan J."/>
            <person name="Pereira M.F."/>
            <person name="Perotto S."/>
            <person name="Peter M."/>
            <person name="Pfister S."/>
            <person name="Riley R."/>
            <person name="Sitrit Y."/>
            <person name="Stielow J.B."/>
            <person name="Szollosi G."/>
            <person name="Zifcakova L."/>
            <person name="Stursova M."/>
            <person name="Spatafora J.W."/>
            <person name="Tedersoo L."/>
            <person name="Vaario L.M."/>
            <person name="Yamada A."/>
            <person name="Yan M."/>
            <person name="Wang P."/>
            <person name="Xu J."/>
            <person name="Bruns T."/>
            <person name="Baldrian P."/>
            <person name="Vilgalys R."/>
            <person name="Dunand C."/>
            <person name="Henrissat B."/>
            <person name="Grigoriev I.V."/>
            <person name="Hibbett D."/>
            <person name="Nagy L.G."/>
            <person name="Martin F.M."/>
        </authorList>
    </citation>
    <scope>NUCLEOTIDE SEQUENCE</scope>
    <source>
        <strain evidence="16">UP504</strain>
    </source>
</reference>
<dbReference type="Gene3D" id="3.40.50.300">
    <property type="entry name" value="P-loop containing nucleotide triphosphate hydrolases"/>
    <property type="match status" value="1"/>
</dbReference>
<dbReference type="Pfam" id="PF25426">
    <property type="entry name" value="AAA_lid_BCS1"/>
    <property type="match status" value="1"/>
</dbReference>
<feature type="region of interest" description="Disordered" evidence="13">
    <location>
        <begin position="494"/>
        <end position="514"/>
    </location>
</feature>
<dbReference type="InterPro" id="IPR014851">
    <property type="entry name" value="BCS1_N"/>
</dbReference>
<proteinExistence type="inferred from homology"/>
<organism evidence="16 17">
    <name type="scientific">Hydnum rufescens UP504</name>
    <dbReference type="NCBI Taxonomy" id="1448309"/>
    <lineage>
        <taxon>Eukaryota</taxon>
        <taxon>Fungi</taxon>
        <taxon>Dikarya</taxon>
        <taxon>Basidiomycota</taxon>
        <taxon>Agaricomycotina</taxon>
        <taxon>Agaricomycetes</taxon>
        <taxon>Cantharellales</taxon>
        <taxon>Hydnaceae</taxon>
        <taxon>Hydnum</taxon>
    </lineage>
</organism>
<evidence type="ECO:0000256" key="4">
    <source>
        <dbReference type="ARBA" id="ARBA00022741"/>
    </source>
</evidence>
<evidence type="ECO:0000256" key="1">
    <source>
        <dbReference type="ARBA" id="ARBA00004434"/>
    </source>
</evidence>
<dbReference type="AlphaFoldDB" id="A0A9P6AVG5"/>
<evidence type="ECO:0000256" key="3">
    <source>
        <dbReference type="ARBA" id="ARBA00022692"/>
    </source>
</evidence>
<keyword evidence="17" id="KW-1185">Reference proteome</keyword>
<keyword evidence="3" id="KW-0812">Transmembrane</keyword>
<keyword evidence="5" id="KW-0999">Mitochondrion inner membrane</keyword>
<evidence type="ECO:0000256" key="8">
    <source>
        <dbReference type="ARBA" id="ARBA00022989"/>
    </source>
</evidence>
<evidence type="ECO:0000256" key="11">
    <source>
        <dbReference type="ARBA" id="ARBA00048778"/>
    </source>
</evidence>
<dbReference type="Proteomes" id="UP000886523">
    <property type="component" value="Unassembled WGS sequence"/>
</dbReference>
<evidence type="ECO:0000259" key="15">
    <source>
        <dbReference type="SMART" id="SM01024"/>
    </source>
</evidence>
<evidence type="ECO:0008006" key="18">
    <source>
        <dbReference type="Google" id="ProtNLM"/>
    </source>
</evidence>
<name>A0A9P6AVG5_9AGAM</name>
<dbReference type="InterPro" id="IPR050747">
    <property type="entry name" value="Mitochondrial_chaperone_BCS1"/>
</dbReference>
<protein>
    <recommendedName>
        <fullName evidence="18">P-loop containing nucleoside triphosphate hydrolase protein</fullName>
    </recommendedName>
</protein>
<keyword evidence="8" id="KW-1133">Transmembrane helix</keyword>
<dbReference type="InterPro" id="IPR003960">
    <property type="entry name" value="ATPase_AAA_CS"/>
</dbReference>
<dbReference type="SMART" id="SM01024">
    <property type="entry name" value="BCS1_N"/>
    <property type="match status" value="1"/>
</dbReference>
<accession>A0A9P6AVG5</accession>
<feature type="domain" description="AAA+ ATPase" evidence="14">
    <location>
        <begin position="233"/>
        <end position="389"/>
    </location>
</feature>
<dbReference type="GO" id="GO:0005524">
    <property type="term" value="F:ATP binding"/>
    <property type="evidence" value="ECO:0007669"/>
    <property type="project" value="UniProtKB-KW"/>
</dbReference>
<dbReference type="GO" id="GO:0005743">
    <property type="term" value="C:mitochondrial inner membrane"/>
    <property type="evidence" value="ECO:0007669"/>
    <property type="project" value="UniProtKB-SubCell"/>
</dbReference>
<dbReference type="InterPro" id="IPR027417">
    <property type="entry name" value="P-loop_NTPase"/>
</dbReference>
<evidence type="ECO:0000259" key="14">
    <source>
        <dbReference type="SMART" id="SM00382"/>
    </source>
</evidence>
<evidence type="ECO:0000256" key="13">
    <source>
        <dbReference type="SAM" id="MobiDB-lite"/>
    </source>
</evidence>
<dbReference type="InterPro" id="IPR057495">
    <property type="entry name" value="AAA_lid_BCS1"/>
</dbReference>
<dbReference type="InterPro" id="IPR003593">
    <property type="entry name" value="AAA+_ATPase"/>
</dbReference>
<evidence type="ECO:0000313" key="17">
    <source>
        <dbReference type="Proteomes" id="UP000886523"/>
    </source>
</evidence>
<keyword evidence="9" id="KW-0496">Mitochondrion</keyword>
<dbReference type="InterPro" id="IPR003959">
    <property type="entry name" value="ATPase_AAA_core"/>
</dbReference>
<dbReference type="GO" id="GO:0016887">
    <property type="term" value="F:ATP hydrolysis activity"/>
    <property type="evidence" value="ECO:0007669"/>
    <property type="project" value="InterPro"/>
</dbReference>
<evidence type="ECO:0000313" key="16">
    <source>
        <dbReference type="EMBL" id="KAF9512667.1"/>
    </source>
</evidence>
<sequence length="514" mass="57228">MDLVKSFIGPFNSSALKDTAKLVIIGSTVEATRRASTSAWHSFVDSFFLTAHFSQEDYPYDWIMHWLQKQPSYSASREFDVGSSRTGSVGVDDVEGEEETEEANGRRRVAIAFLPSIDVTHSIFYHGHWLKITRSRRNGHYGGYHELKISVIARNNNILKQLVIQARREYEADMEHRVHVFLAEASSWRWNGAHQKRPLSSVVLEPGVKDMLIADAKDFLASEAWYADRGIPYRRGYLLYGVPGSGKTSLIHAIAGELSLDIYVVSLSAKGMSDNTLTTLLGRVPSRCILLLEDLDAAFTRSVTRDSKSTGIPTTTTTTTTTTTPIVATVPPPEDPNTLSLSGLLNSLDGVAASTGRLLFATTNHYERLDPALTRPGRLDVHVDFKHASKWQAEGIYKNFFPTKPKPTADGEVVEVAETQLGRKRKSHRHVVPLLEEEELGELAKQFAAAIPENEMSVAGLQGYLLRNKTRPREAVAEVGAWVEKEREAKAKLKKLKEEAEAEAKKEAEEVRSR</sequence>
<keyword evidence="4 12" id="KW-0547">Nucleotide-binding</keyword>
<evidence type="ECO:0000256" key="5">
    <source>
        <dbReference type="ARBA" id="ARBA00022792"/>
    </source>
</evidence>
<comment type="catalytic activity">
    <reaction evidence="11">
        <text>ATP + H2O = ADP + phosphate + H(+)</text>
        <dbReference type="Rhea" id="RHEA:13065"/>
        <dbReference type="ChEBI" id="CHEBI:15377"/>
        <dbReference type="ChEBI" id="CHEBI:15378"/>
        <dbReference type="ChEBI" id="CHEBI:30616"/>
        <dbReference type="ChEBI" id="CHEBI:43474"/>
        <dbReference type="ChEBI" id="CHEBI:456216"/>
    </reaction>
    <physiologicalReaction direction="left-to-right" evidence="11">
        <dbReference type="Rhea" id="RHEA:13066"/>
    </physiologicalReaction>
</comment>
<keyword evidence="6" id="KW-0378">Hydrolase</keyword>